<dbReference type="AlphaFoldDB" id="A0A0A9YP77"/>
<proteinExistence type="predicted"/>
<accession>A0A0A9YP77</accession>
<dbReference type="EMBL" id="GBHO01012274">
    <property type="protein sequence ID" value="JAG31330.1"/>
    <property type="molecule type" value="Transcribed_RNA"/>
</dbReference>
<name>A0A0A9YP77_LYGHE</name>
<gene>
    <name evidence="1" type="ORF">CM83_38720</name>
</gene>
<organism evidence="1">
    <name type="scientific">Lygus hesperus</name>
    <name type="common">Western plant bug</name>
    <dbReference type="NCBI Taxonomy" id="30085"/>
    <lineage>
        <taxon>Eukaryota</taxon>
        <taxon>Metazoa</taxon>
        <taxon>Ecdysozoa</taxon>
        <taxon>Arthropoda</taxon>
        <taxon>Hexapoda</taxon>
        <taxon>Insecta</taxon>
        <taxon>Pterygota</taxon>
        <taxon>Neoptera</taxon>
        <taxon>Paraneoptera</taxon>
        <taxon>Hemiptera</taxon>
        <taxon>Heteroptera</taxon>
        <taxon>Panheteroptera</taxon>
        <taxon>Cimicomorpha</taxon>
        <taxon>Miridae</taxon>
        <taxon>Mirini</taxon>
        <taxon>Lygus</taxon>
    </lineage>
</organism>
<sequence>MYSYIWLCRTLCAQCLNIFEYLSVPLGLVCATYPTDKNLNTVPTDCGIRIYSYVITPRVEERPSEYRETCNLPTFGAKSGGWKVAGGGGLAATPIFAYELACNGLYSVELEALLPFFSVTTRN</sequence>
<evidence type="ECO:0000313" key="1">
    <source>
        <dbReference type="EMBL" id="JAG31330.1"/>
    </source>
</evidence>
<reference evidence="1" key="1">
    <citation type="journal article" date="2014" name="PLoS ONE">
        <title>Transcriptome-Based Identification of ABC Transporters in the Western Tarnished Plant Bug Lygus hesperus.</title>
        <authorList>
            <person name="Hull J.J."/>
            <person name="Chaney K."/>
            <person name="Geib S.M."/>
            <person name="Fabrick J.A."/>
            <person name="Brent C.S."/>
            <person name="Walsh D."/>
            <person name="Lavine L.C."/>
        </authorList>
    </citation>
    <scope>NUCLEOTIDE SEQUENCE</scope>
</reference>
<protein>
    <submittedName>
        <fullName evidence="1">3-ketoacyl-CoA reductase</fullName>
    </submittedName>
</protein>
<reference evidence="1" key="2">
    <citation type="submission" date="2014-07" db="EMBL/GenBank/DDBJ databases">
        <authorList>
            <person name="Hull J."/>
        </authorList>
    </citation>
    <scope>NUCLEOTIDE SEQUENCE</scope>
</reference>